<protein>
    <submittedName>
        <fullName evidence="1">3350_t:CDS:1</fullName>
    </submittedName>
</protein>
<organism evidence="1 2">
    <name type="scientific">Dentiscutata heterogama</name>
    <dbReference type="NCBI Taxonomy" id="1316150"/>
    <lineage>
        <taxon>Eukaryota</taxon>
        <taxon>Fungi</taxon>
        <taxon>Fungi incertae sedis</taxon>
        <taxon>Mucoromycota</taxon>
        <taxon>Glomeromycotina</taxon>
        <taxon>Glomeromycetes</taxon>
        <taxon>Diversisporales</taxon>
        <taxon>Gigasporaceae</taxon>
        <taxon>Dentiscutata</taxon>
    </lineage>
</organism>
<sequence length="196" mass="22474">MKWATKAHNLSLKVELDFTKSNTLTSTLWHKHITDDIKSKCDAIATKINGMNNPYEKTNILTFKEKRQTITTQAVDKRKKRETSKLFQFRSKRKHRPIAACDRCRRQKISCSSKRTEDTCTECEHKNKICTYKDKLNKQQEIELYCISTPNFANIPAKIVEEASGVSDSISNCRDKETSDTLSASASAGGWKSWFN</sequence>
<evidence type="ECO:0000313" key="2">
    <source>
        <dbReference type="Proteomes" id="UP000789702"/>
    </source>
</evidence>
<name>A0ACA9L894_9GLOM</name>
<accession>A0ACA9L894</accession>
<keyword evidence="2" id="KW-1185">Reference proteome</keyword>
<proteinExistence type="predicted"/>
<comment type="caution">
    <text evidence="1">The sequence shown here is derived from an EMBL/GenBank/DDBJ whole genome shotgun (WGS) entry which is preliminary data.</text>
</comment>
<gene>
    <name evidence="1" type="ORF">DHETER_LOCUS3541</name>
</gene>
<dbReference type="Proteomes" id="UP000789702">
    <property type="component" value="Unassembled WGS sequence"/>
</dbReference>
<dbReference type="EMBL" id="CAJVPU010003083">
    <property type="protein sequence ID" value="CAG8512771.1"/>
    <property type="molecule type" value="Genomic_DNA"/>
</dbReference>
<reference evidence="1" key="1">
    <citation type="submission" date="2021-06" db="EMBL/GenBank/DDBJ databases">
        <authorList>
            <person name="Kallberg Y."/>
            <person name="Tangrot J."/>
            <person name="Rosling A."/>
        </authorList>
    </citation>
    <scope>NUCLEOTIDE SEQUENCE</scope>
    <source>
        <strain evidence="1">IL203A</strain>
    </source>
</reference>
<evidence type="ECO:0000313" key="1">
    <source>
        <dbReference type="EMBL" id="CAG8512771.1"/>
    </source>
</evidence>